<reference evidence="1 2" key="1">
    <citation type="journal article" date="2023" name="IMA Fungus">
        <title>Comparative genomic study of the Penicillium genus elucidates a diverse pangenome and 15 lateral gene transfer events.</title>
        <authorList>
            <person name="Petersen C."/>
            <person name="Sorensen T."/>
            <person name="Nielsen M.R."/>
            <person name="Sondergaard T.E."/>
            <person name="Sorensen J.L."/>
            <person name="Fitzpatrick D.A."/>
            <person name="Frisvad J.C."/>
            <person name="Nielsen K.L."/>
        </authorList>
    </citation>
    <scope>NUCLEOTIDE SEQUENCE [LARGE SCALE GENOMIC DNA]</scope>
    <source>
        <strain evidence="1 2">IBT 35679</strain>
    </source>
</reference>
<evidence type="ECO:0000313" key="1">
    <source>
        <dbReference type="EMBL" id="KAJ5523963.1"/>
    </source>
</evidence>
<gene>
    <name evidence="1" type="ORF">N7494_010613</name>
</gene>
<dbReference type="EMBL" id="JAQIZZ010000008">
    <property type="protein sequence ID" value="KAJ5523963.1"/>
    <property type="molecule type" value="Genomic_DNA"/>
</dbReference>
<name>A0AAD6CI43_9EURO</name>
<comment type="caution">
    <text evidence="1">The sequence shown here is derived from an EMBL/GenBank/DDBJ whole genome shotgun (WGS) entry which is preliminary data.</text>
</comment>
<protein>
    <submittedName>
        <fullName evidence="1">Uncharacterized protein</fullName>
    </submittedName>
</protein>
<evidence type="ECO:0000313" key="2">
    <source>
        <dbReference type="Proteomes" id="UP001220324"/>
    </source>
</evidence>
<sequence>MPDSFHPSDGVQGTLTYQELLEMIIFNLQTADPPLVCQDERDYLFYLKDPNFYHKFTWLEWPDNYVDMRGHTGGSLGNLFALCSDPEPPEDLFKYHLIPSAYTPSVHWFEENSMVANLYKIAKQFNEAQRCPDDMVPCPGGTEPIETSLVPEPDATLENYLSDLRLDDHLEVTHLKAKSLNEPENMATLVYSDEGPITAGLEYLDFIRNGPANKIGTYEYIDITVVRTAEGVEQPENCSVNPPSFIPDNGYEELDPEVNIRTQRQGTPEYLNQWKKYNESPMAWHVTMQDRIVCPKIPNLVNSPRPVFDPEKTMPFPAIIRNPMRCYQKVFSPNWKYRIPEKFEGHEREWLFHRYLSRLPETAKPQDIHHIAFYDGTASADGGHGFMIQTIQHLEAPRDMSDDETRLRWHETAAGHATNMSMMKKLWSIQRDADRYDRIIDEFAEAWKSL</sequence>
<proteinExistence type="predicted"/>
<organism evidence="1 2">
    <name type="scientific">Penicillium frequentans</name>
    <dbReference type="NCBI Taxonomy" id="3151616"/>
    <lineage>
        <taxon>Eukaryota</taxon>
        <taxon>Fungi</taxon>
        <taxon>Dikarya</taxon>
        <taxon>Ascomycota</taxon>
        <taxon>Pezizomycotina</taxon>
        <taxon>Eurotiomycetes</taxon>
        <taxon>Eurotiomycetidae</taxon>
        <taxon>Eurotiales</taxon>
        <taxon>Aspergillaceae</taxon>
        <taxon>Penicillium</taxon>
    </lineage>
</organism>
<keyword evidence="2" id="KW-1185">Reference proteome</keyword>
<dbReference type="AlphaFoldDB" id="A0AAD6CI43"/>
<accession>A0AAD6CI43</accession>
<dbReference type="Proteomes" id="UP001220324">
    <property type="component" value="Unassembled WGS sequence"/>
</dbReference>